<dbReference type="PANTHER" id="PTHR24220:SF685">
    <property type="entry name" value="ABC TRANSPORTER RELATED"/>
    <property type="match status" value="1"/>
</dbReference>
<proteinExistence type="predicted"/>
<evidence type="ECO:0000256" key="1">
    <source>
        <dbReference type="ARBA" id="ARBA00022448"/>
    </source>
</evidence>
<protein>
    <submittedName>
        <fullName evidence="6">ABC transporter ATP-binding protein</fullName>
    </submittedName>
</protein>
<dbReference type="Proteomes" id="UP001500928">
    <property type="component" value="Unassembled WGS sequence"/>
</dbReference>
<dbReference type="GO" id="GO:0005524">
    <property type="term" value="F:ATP binding"/>
    <property type="evidence" value="ECO:0007669"/>
    <property type="project" value="UniProtKB-KW"/>
</dbReference>
<dbReference type="InterPro" id="IPR017911">
    <property type="entry name" value="MacB-like_ATP-bd"/>
</dbReference>
<evidence type="ECO:0000259" key="5">
    <source>
        <dbReference type="PROSITE" id="PS50893"/>
    </source>
</evidence>
<evidence type="ECO:0000313" key="6">
    <source>
        <dbReference type="EMBL" id="GAA4811000.1"/>
    </source>
</evidence>
<organism evidence="6 7">
    <name type="scientific">Actinomycetospora chlora</name>
    <dbReference type="NCBI Taxonomy" id="663608"/>
    <lineage>
        <taxon>Bacteria</taxon>
        <taxon>Bacillati</taxon>
        <taxon>Actinomycetota</taxon>
        <taxon>Actinomycetes</taxon>
        <taxon>Pseudonocardiales</taxon>
        <taxon>Pseudonocardiaceae</taxon>
        <taxon>Actinomycetospora</taxon>
    </lineage>
</organism>
<evidence type="ECO:0000256" key="2">
    <source>
        <dbReference type="ARBA" id="ARBA00022741"/>
    </source>
</evidence>
<evidence type="ECO:0000256" key="3">
    <source>
        <dbReference type="ARBA" id="ARBA00022840"/>
    </source>
</evidence>
<dbReference type="Gene3D" id="3.40.50.300">
    <property type="entry name" value="P-loop containing nucleotide triphosphate hydrolases"/>
    <property type="match status" value="1"/>
</dbReference>
<evidence type="ECO:0000256" key="4">
    <source>
        <dbReference type="SAM" id="MobiDB-lite"/>
    </source>
</evidence>
<dbReference type="Pfam" id="PF00005">
    <property type="entry name" value="ABC_tran"/>
    <property type="match status" value="1"/>
</dbReference>
<dbReference type="InterPro" id="IPR015854">
    <property type="entry name" value="ABC_transpr_LolD-like"/>
</dbReference>
<sequence length="321" mass="33318">MSIGVPQRSAPTPATDPARAGQRWAARAEAVSKVYGSGETRVRALDVVDAGFVHGELTAVMGPSGSGKSTLMQCLSGLDRVSSGRVWIGDQELSGLGERALTELRRDRVGFVFQAFNLLPTLTARENITLPADLGGRAVEADWLDHVVDTLGLRERLAHRPGELSGGQQQRVACARALVGRPELVLADEPTGNLDSRAAGEVLGLLRRSVDDLGQTIALVTHDAAAAAHADRVLFLHDGRLVAELSSADAGEVLETMAGLEHAGAEPGGSGTPDLDGAPVVDAAAAEAARTARLLRAQLDAFIADVDALAAGTGDRRGAAL</sequence>
<accession>A0ABP9CKN0</accession>
<keyword evidence="7" id="KW-1185">Reference proteome</keyword>
<reference evidence="7" key="1">
    <citation type="journal article" date="2019" name="Int. J. Syst. Evol. Microbiol.">
        <title>The Global Catalogue of Microorganisms (GCM) 10K type strain sequencing project: providing services to taxonomists for standard genome sequencing and annotation.</title>
        <authorList>
            <consortium name="The Broad Institute Genomics Platform"/>
            <consortium name="The Broad Institute Genome Sequencing Center for Infectious Disease"/>
            <person name="Wu L."/>
            <person name="Ma J."/>
        </authorList>
    </citation>
    <scope>NUCLEOTIDE SEQUENCE [LARGE SCALE GENOMIC DNA]</scope>
    <source>
        <strain evidence="7">JCM 17979</strain>
    </source>
</reference>
<keyword evidence="2" id="KW-0547">Nucleotide-binding</keyword>
<dbReference type="SUPFAM" id="SSF52540">
    <property type="entry name" value="P-loop containing nucleoside triphosphate hydrolases"/>
    <property type="match status" value="1"/>
</dbReference>
<evidence type="ECO:0000313" key="7">
    <source>
        <dbReference type="Proteomes" id="UP001500928"/>
    </source>
</evidence>
<dbReference type="InterPro" id="IPR003593">
    <property type="entry name" value="AAA+_ATPase"/>
</dbReference>
<name>A0ABP9CKN0_9PSEU</name>
<dbReference type="EMBL" id="BAABHO010000073">
    <property type="protein sequence ID" value="GAA4811000.1"/>
    <property type="molecule type" value="Genomic_DNA"/>
</dbReference>
<dbReference type="InterPro" id="IPR027417">
    <property type="entry name" value="P-loop_NTPase"/>
</dbReference>
<dbReference type="PROSITE" id="PS50893">
    <property type="entry name" value="ABC_TRANSPORTER_2"/>
    <property type="match status" value="1"/>
</dbReference>
<dbReference type="PANTHER" id="PTHR24220">
    <property type="entry name" value="IMPORT ATP-BINDING PROTEIN"/>
    <property type="match status" value="1"/>
</dbReference>
<comment type="caution">
    <text evidence="6">The sequence shown here is derived from an EMBL/GenBank/DDBJ whole genome shotgun (WGS) entry which is preliminary data.</text>
</comment>
<feature type="region of interest" description="Disordered" evidence="4">
    <location>
        <begin position="1"/>
        <end position="21"/>
    </location>
</feature>
<feature type="domain" description="ABC transporter" evidence="5">
    <location>
        <begin position="26"/>
        <end position="263"/>
    </location>
</feature>
<gene>
    <name evidence="6" type="ORF">GCM10023200_55980</name>
</gene>
<keyword evidence="3 6" id="KW-0067">ATP-binding</keyword>
<dbReference type="InterPro" id="IPR003439">
    <property type="entry name" value="ABC_transporter-like_ATP-bd"/>
</dbReference>
<keyword evidence="1" id="KW-0813">Transport</keyword>
<dbReference type="CDD" id="cd03255">
    <property type="entry name" value="ABC_MJ0796_LolCDE_FtsE"/>
    <property type="match status" value="1"/>
</dbReference>
<dbReference type="SMART" id="SM00382">
    <property type="entry name" value="AAA"/>
    <property type="match status" value="1"/>
</dbReference>